<evidence type="ECO:0000313" key="1">
    <source>
        <dbReference type="EMBL" id="SDE84704.1"/>
    </source>
</evidence>
<evidence type="ECO:0000313" key="2">
    <source>
        <dbReference type="Proteomes" id="UP000198994"/>
    </source>
</evidence>
<dbReference type="InterPro" id="IPR029058">
    <property type="entry name" value="AB_hydrolase_fold"/>
</dbReference>
<dbReference type="EMBL" id="FNAV01000008">
    <property type="protein sequence ID" value="SDE84704.1"/>
    <property type="molecule type" value="Genomic_DNA"/>
</dbReference>
<sequence>MSQTFLPDAGPYELEWFDGFQRLATSPGNAARFQGPFGEIDMRDRLGPLRAPTIALHSKDDMRIPPDMGRALASGIPDALVVPLVRGRRGATLPAGGADDRA</sequence>
<dbReference type="RefSeq" id="WP_089960170.1">
    <property type="nucleotide sequence ID" value="NZ_FNAV01000008.1"/>
</dbReference>
<dbReference type="Gene3D" id="3.40.50.1820">
    <property type="entry name" value="alpha/beta hydrolase"/>
    <property type="match status" value="1"/>
</dbReference>
<dbReference type="SUPFAM" id="SSF53474">
    <property type="entry name" value="alpha/beta-Hydrolases"/>
    <property type="match status" value="1"/>
</dbReference>
<dbReference type="STRING" id="282683.SAMN04488105_108220"/>
<gene>
    <name evidence="1" type="ORF">SAMN04488105_108220</name>
</gene>
<name>A0A1G7G967_9RHOB</name>
<organism evidence="1 2">
    <name type="scientific">Salipiger thiooxidans</name>
    <dbReference type="NCBI Taxonomy" id="282683"/>
    <lineage>
        <taxon>Bacteria</taxon>
        <taxon>Pseudomonadati</taxon>
        <taxon>Pseudomonadota</taxon>
        <taxon>Alphaproteobacteria</taxon>
        <taxon>Rhodobacterales</taxon>
        <taxon>Roseobacteraceae</taxon>
        <taxon>Salipiger</taxon>
    </lineage>
</organism>
<reference evidence="2" key="1">
    <citation type="submission" date="2016-10" db="EMBL/GenBank/DDBJ databases">
        <authorList>
            <person name="Varghese N."/>
            <person name="Submissions S."/>
        </authorList>
    </citation>
    <scope>NUCLEOTIDE SEQUENCE [LARGE SCALE GENOMIC DNA]</scope>
    <source>
        <strain evidence="2">DSM 10146</strain>
    </source>
</reference>
<accession>A0A1G7G967</accession>
<dbReference type="AlphaFoldDB" id="A0A1G7G967"/>
<dbReference type="OrthoDB" id="9793083at2"/>
<dbReference type="Proteomes" id="UP000198994">
    <property type="component" value="Unassembled WGS sequence"/>
</dbReference>
<keyword evidence="2" id="KW-1185">Reference proteome</keyword>
<protein>
    <submittedName>
        <fullName evidence="1">Uncharacterized protein</fullName>
    </submittedName>
</protein>
<proteinExistence type="predicted"/>